<name>A0A4D7QPF7_9HYPH</name>
<organism evidence="1 2">
    <name type="scientific">Phreatobacter aquaticus</name>
    <dbReference type="NCBI Taxonomy" id="2570229"/>
    <lineage>
        <taxon>Bacteria</taxon>
        <taxon>Pseudomonadati</taxon>
        <taxon>Pseudomonadota</taxon>
        <taxon>Alphaproteobacteria</taxon>
        <taxon>Hyphomicrobiales</taxon>
        <taxon>Phreatobacteraceae</taxon>
        <taxon>Phreatobacter</taxon>
    </lineage>
</organism>
<evidence type="ECO:0000313" key="1">
    <source>
        <dbReference type="EMBL" id="QCK87449.1"/>
    </source>
</evidence>
<gene>
    <name evidence="1" type="ORF">E8L99_17635</name>
</gene>
<evidence type="ECO:0000313" key="2">
    <source>
        <dbReference type="Proteomes" id="UP000298588"/>
    </source>
</evidence>
<keyword evidence="2" id="KW-1185">Reference proteome</keyword>
<dbReference type="AlphaFoldDB" id="A0A4D7QPF7"/>
<dbReference type="KEGG" id="paqt:E8L99_17635"/>
<dbReference type="Proteomes" id="UP000298588">
    <property type="component" value="Chromosome"/>
</dbReference>
<reference evidence="1 2" key="1">
    <citation type="submission" date="2019-04" db="EMBL/GenBank/DDBJ databases">
        <title>Phreatobacter aquaticus sp. nov.</title>
        <authorList>
            <person name="Choi A."/>
            <person name="Baek K."/>
        </authorList>
    </citation>
    <scope>NUCLEOTIDE SEQUENCE [LARGE SCALE GENOMIC DNA]</scope>
    <source>
        <strain evidence="1 2">NMCR1094</strain>
    </source>
</reference>
<sequence>MTRNTLPPLFATDPQPREAFDRNEIRPAKRLPFPKLEVGDELTGRGHRWTVAERWDWHSQAEPGLTISVYDLRSDTGERWRCAASELAQASAKPVLGDLAQSLDRLVTQLVNQSPEDREPALVQVF</sequence>
<proteinExistence type="predicted"/>
<accession>A0A4D7QPF7</accession>
<dbReference type="EMBL" id="CP039865">
    <property type="protein sequence ID" value="QCK87449.1"/>
    <property type="molecule type" value="Genomic_DNA"/>
</dbReference>
<dbReference type="RefSeq" id="WP_137100778.1">
    <property type="nucleotide sequence ID" value="NZ_CP039865.1"/>
</dbReference>
<protein>
    <submittedName>
        <fullName evidence="1">Uncharacterized protein</fullName>
    </submittedName>
</protein>